<dbReference type="PANTHER" id="PTHR30055:SF234">
    <property type="entry name" value="HTH-TYPE TRANSCRIPTIONAL REGULATOR BETI"/>
    <property type="match status" value="1"/>
</dbReference>
<evidence type="ECO:0000256" key="3">
    <source>
        <dbReference type="ARBA" id="ARBA00023163"/>
    </source>
</evidence>
<dbReference type="Pfam" id="PF13305">
    <property type="entry name" value="TetR_C_33"/>
    <property type="match status" value="1"/>
</dbReference>
<feature type="domain" description="HTH tetR-type" evidence="5">
    <location>
        <begin position="10"/>
        <end position="70"/>
    </location>
</feature>
<dbReference type="InterPro" id="IPR025996">
    <property type="entry name" value="MT1864/Rv1816-like_C"/>
</dbReference>
<evidence type="ECO:0000256" key="2">
    <source>
        <dbReference type="ARBA" id="ARBA00023125"/>
    </source>
</evidence>
<dbReference type="RefSeq" id="WP_076697141.1">
    <property type="nucleotide sequence ID" value="NZ_CP015093.1"/>
</dbReference>
<dbReference type="SUPFAM" id="SSF46689">
    <property type="entry name" value="Homeodomain-like"/>
    <property type="match status" value="1"/>
</dbReference>
<evidence type="ECO:0000313" key="6">
    <source>
        <dbReference type="EMBL" id="APZ52027.1"/>
    </source>
</evidence>
<dbReference type="PROSITE" id="PS50977">
    <property type="entry name" value="HTH_TETR_2"/>
    <property type="match status" value="1"/>
</dbReference>
<dbReference type="Gene3D" id="1.10.357.10">
    <property type="entry name" value="Tetracycline Repressor, domain 2"/>
    <property type="match status" value="1"/>
</dbReference>
<protein>
    <submittedName>
        <fullName evidence="6">Transcriptional regulator</fullName>
    </submittedName>
</protein>
<feature type="DNA-binding region" description="H-T-H motif" evidence="4">
    <location>
        <begin position="33"/>
        <end position="52"/>
    </location>
</feature>
<dbReference type="InterPro" id="IPR050109">
    <property type="entry name" value="HTH-type_TetR-like_transc_reg"/>
</dbReference>
<keyword evidence="1" id="KW-0805">Transcription regulation</keyword>
<evidence type="ECO:0000313" key="7">
    <source>
        <dbReference type="Proteomes" id="UP000187059"/>
    </source>
</evidence>
<organism evidence="6 7">
    <name type="scientific">Salipiger abyssi</name>
    <dbReference type="NCBI Taxonomy" id="1250539"/>
    <lineage>
        <taxon>Bacteria</taxon>
        <taxon>Pseudomonadati</taxon>
        <taxon>Pseudomonadota</taxon>
        <taxon>Alphaproteobacteria</taxon>
        <taxon>Rhodobacterales</taxon>
        <taxon>Roseobacteraceae</taxon>
        <taxon>Salipiger</taxon>
    </lineage>
</organism>
<dbReference type="PANTHER" id="PTHR30055">
    <property type="entry name" value="HTH-TYPE TRANSCRIPTIONAL REGULATOR RUTR"/>
    <property type="match status" value="1"/>
</dbReference>
<proteinExistence type="predicted"/>
<name>A0A1P8URN2_9RHOB</name>
<keyword evidence="2 4" id="KW-0238">DNA-binding</keyword>
<dbReference type="STRING" id="1250539.Ga0080574_TMP1693"/>
<dbReference type="Proteomes" id="UP000187059">
    <property type="component" value="Chromosome"/>
</dbReference>
<dbReference type="InterPro" id="IPR009057">
    <property type="entry name" value="Homeodomain-like_sf"/>
</dbReference>
<dbReference type="AlphaFoldDB" id="A0A1P8URN2"/>
<evidence type="ECO:0000256" key="1">
    <source>
        <dbReference type="ARBA" id="ARBA00023015"/>
    </source>
</evidence>
<accession>A0A1P8URN2</accession>
<evidence type="ECO:0000259" key="5">
    <source>
        <dbReference type="PROSITE" id="PS50977"/>
    </source>
</evidence>
<dbReference type="InterPro" id="IPR001647">
    <property type="entry name" value="HTH_TetR"/>
</dbReference>
<dbReference type="OrthoDB" id="7223515at2"/>
<reference evidence="6 7" key="1">
    <citation type="submission" date="2016-04" db="EMBL/GenBank/DDBJ databases">
        <title>Deep-sea bacteria in the southern Pacific.</title>
        <authorList>
            <person name="Tang K."/>
        </authorList>
    </citation>
    <scope>NUCLEOTIDE SEQUENCE [LARGE SCALE GENOMIC DNA]</scope>
    <source>
        <strain evidence="6 7">JLT2014</strain>
    </source>
</reference>
<dbReference type="GO" id="GO:0000976">
    <property type="term" value="F:transcription cis-regulatory region binding"/>
    <property type="evidence" value="ECO:0007669"/>
    <property type="project" value="TreeGrafter"/>
</dbReference>
<keyword evidence="3" id="KW-0804">Transcription</keyword>
<dbReference type="InterPro" id="IPR036271">
    <property type="entry name" value="Tet_transcr_reg_TetR-rel_C_sf"/>
</dbReference>
<sequence>MATTREEKRADLKRRLIEAAEAQILEKGLAGLKAREVTAQAGCALGALYNAFEDLDMLVLHVNSRTLARLGAALHAARRDGADAATELQALARAYVDFACDNQRLWSALFEHRLPDGVTMPDWHRDDHAVLIAEIIAPLGALRPDLDPEALRLRAQTTFAAVHGVVQLSLQGRFVGVPQECLVDEVAALVATMTRGSRSDSDPAGA</sequence>
<dbReference type="KEGG" id="paby:Ga0080574_TMP1693"/>
<gene>
    <name evidence="6" type="ORF">Ga0080574_TMP1693</name>
</gene>
<keyword evidence="7" id="KW-1185">Reference proteome</keyword>
<dbReference type="EMBL" id="CP015093">
    <property type="protein sequence ID" value="APZ52027.1"/>
    <property type="molecule type" value="Genomic_DNA"/>
</dbReference>
<evidence type="ECO:0000256" key="4">
    <source>
        <dbReference type="PROSITE-ProRule" id="PRU00335"/>
    </source>
</evidence>
<dbReference type="GO" id="GO:0003700">
    <property type="term" value="F:DNA-binding transcription factor activity"/>
    <property type="evidence" value="ECO:0007669"/>
    <property type="project" value="TreeGrafter"/>
</dbReference>
<dbReference type="SUPFAM" id="SSF48498">
    <property type="entry name" value="Tetracyclin repressor-like, C-terminal domain"/>
    <property type="match status" value="1"/>
</dbReference>